<comment type="caution">
    <text evidence="2">The sequence shown here is derived from an EMBL/GenBank/DDBJ whole genome shotgun (WGS) entry which is preliminary data.</text>
</comment>
<organism evidence="2 3">
    <name type="scientific">Enterocloster bolteae (strain ATCC BAA-613 / DSM 15670 / CCUG 46953 / JCM 12243 / WAL 16351)</name>
    <name type="common">Clostridium bolteae</name>
    <dbReference type="NCBI Taxonomy" id="411902"/>
    <lineage>
        <taxon>Bacteria</taxon>
        <taxon>Bacillati</taxon>
        <taxon>Bacillota</taxon>
        <taxon>Clostridia</taxon>
        <taxon>Lachnospirales</taxon>
        <taxon>Lachnospiraceae</taxon>
        <taxon>Enterocloster</taxon>
    </lineage>
</organism>
<evidence type="ECO:0000256" key="1">
    <source>
        <dbReference type="SAM" id="Phobius"/>
    </source>
</evidence>
<name>A8RVD2_ENTBW</name>
<dbReference type="AlphaFoldDB" id="A8RVD2"/>
<evidence type="ECO:0000313" key="3">
    <source>
        <dbReference type="Proteomes" id="UP000005396"/>
    </source>
</evidence>
<dbReference type="Proteomes" id="UP000005396">
    <property type="component" value="Unassembled WGS sequence"/>
</dbReference>
<keyword evidence="1" id="KW-0812">Transmembrane</keyword>
<evidence type="ECO:0000313" key="2">
    <source>
        <dbReference type="EMBL" id="EDP15326.1"/>
    </source>
</evidence>
<reference evidence="2 3" key="2">
    <citation type="submission" date="2007-09" db="EMBL/GenBank/DDBJ databases">
        <title>Draft genome sequence of Clostridium bolteae (ATCC BAA-613).</title>
        <authorList>
            <person name="Sudarsanam P."/>
            <person name="Ley R."/>
            <person name="Guruge J."/>
            <person name="Turnbaugh P.J."/>
            <person name="Mahowald M."/>
            <person name="Liep D."/>
            <person name="Gordon J."/>
        </authorList>
    </citation>
    <scope>NUCLEOTIDE SEQUENCE [LARGE SCALE GENOMIC DNA]</scope>
    <source>
        <strain evidence="3">ATCC BAA-613 / DSM 15670 / CCUG 46953 / JCM 12243 / WAL 16351</strain>
    </source>
</reference>
<sequence>MKKAAIHKRIVAAVRVCLYLFSCVGRGVLALVVYQTDPFPEKMVRFEKHGQSRWIPYHAVSGNLLE</sequence>
<proteinExistence type="predicted"/>
<dbReference type="PaxDb" id="411902-CLOBOL_04247"/>
<accession>A8RVD2</accession>
<keyword evidence="1" id="KW-0472">Membrane</keyword>
<reference evidence="2 3" key="1">
    <citation type="submission" date="2007-08" db="EMBL/GenBank/DDBJ databases">
        <authorList>
            <person name="Fulton L."/>
            <person name="Clifton S."/>
            <person name="Fulton B."/>
            <person name="Xu J."/>
            <person name="Minx P."/>
            <person name="Pepin K.H."/>
            <person name="Johnson M."/>
            <person name="Thiruvilangam P."/>
            <person name="Bhonagiri V."/>
            <person name="Nash W.E."/>
            <person name="Mardis E.R."/>
            <person name="Wilson R.K."/>
        </authorList>
    </citation>
    <scope>NUCLEOTIDE SEQUENCE [LARGE SCALE GENOMIC DNA]</scope>
    <source>
        <strain evidence="3">ATCC BAA-613 / DSM 15670 / CCUG 46953 / JCM 12243 / WAL 16351</strain>
    </source>
</reference>
<feature type="transmembrane region" description="Helical" evidence="1">
    <location>
        <begin position="12"/>
        <end position="34"/>
    </location>
</feature>
<protein>
    <submittedName>
        <fullName evidence="2">Uncharacterized protein</fullName>
    </submittedName>
</protein>
<dbReference type="HOGENOM" id="CLU_2823384_0_0_9"/>
<dbReference type="EMBL" id="ABCC02000034">
    <property type="protein sequence ID" value="EDP15326.1"/>
    <property type="molecule type" value="Genomic_DNA"/>
</dbReference>
<keyword evidence="1" id="KW-1133">Transmembrane helix</keyword>
<gene>
    <name evidence="2" type="ORF">CLOBOL_04247</name>
</gene>